<keyword evidence="5" id="KW-1133">Transmembrane helix</keyword>
<proteinExistence type="predicted"/>
<dbReference type="Pfam" id="PF02470">
    <property type="entry name" value="MlaD"/>
    <property type="match status" value="7"/>
</dbReference>
<evidence type="ECO:0000256" key="6">
    <source>
        <dbReference type="ARBA" id="ARBA00023136"/>
    </source>
</evidence>
<evidence type="ECO:0000259" key="7">
    <source>
        <dbReference type="Pfam" id="PF02470"/>
    </source>
</evidence>
<feature type="domain" description="Mce/MlaD" evidence="7">
    <location>
        <begin position="500"/>
        <end position="552"/>
    </location>
</feature>
<dbReference type="EMBL" id="BAABCX010000001">
    <property type="protein sequence ID" value="GAA3529629.1"/>
    <property type="molecule type" value="Genomic_DNA"/>
</dbReference>
<keyword evidence="6" id="KW-0472">Membrane</keyword>
<evidence type="ECO:0000256" key="1">
    <source>
        <dbReference type="ARBA" id="ARBA00004533"/>
    </source>
</evidence>
<protein>
    <submittedName>
        <fullName evidence="8">MlaD family protein</fullName>
    </submittedName>
</protein>
<keyword evidence="2" id="KW-1003">Cell membrane</keyword>
<gene>
    <name evidence="8" type="ORF">GCM10022394_06060</name>
</gene>
<accession>A0ABP6VB21</accession>
<evidence type="ECO:0000313" key="9">
    <source>
        <dbReference type="Proteomes" id="UP001500795"/>
    </source>
</evidence>
<dbReference type="RefSeq" id="WP_344954600.1">
    <property type="nucleotide sequence ID" value="NZ_BAABCX010000001.1"/>
</dbReference>
<reference evidence="9" key="1">
    <citation type="journal article" date="2019" name="Int. J. Syst. Evol. Microbiol.">
        <title>The Global Catalogue of Microorganisms (GCM) 10K type strain sequencing project: providing services to taxonomists for standard genome sequencing and annotation.</title>
        <authorList>
            <consortium name="The Broad Institute Genomics Platform"/>
            <consortium name="The Broad Institute Genome Sequencing Center for Infectious Disease"/>
            <person name="Wu L."/>
            <person name="Ma J."/>
        </authorList>
    </citation>
    <scope>NUCLEOTIDE SEQUENCE [LARGE SCALE GENOMIC DNA]</scope>
    <source>
        <strain evidence="9">JCM 17110</strain>
    </source>
</reference>
<feature type="domain" description="Mce/MlaD" evidence="7">
    <location>
        <begin position="720"/>
        <end position="780"/>
    </location>
</feature>
<keyword evidence="3" id="KW-0997">Cell inner membrane</keyword>
<feature type="domain" description="Mce/MlaD" evidence="7">
    <location>
        <begin position="155"/>
        <end position="215"/>
    </location>
</feature>
<dbReference type="PANTHER" id="PTHR30462">
    <property type="entry name" value="INTERMEMBRANE TRANSPORT PROTEIN PQIB-RELATED"/>
    <property type="match status" value="1"/>
</dbReference>
<comment type="subcellular location">
    <subcellularLocation>
        <location evidence="1">Cell inner membrane</location>
    </subcellularLocation>
</comment>
<keyword evidence="4" id="KW-0812">Transmembrane</keyword>
<organism evidence="8 9">
    <name type="scientific">Zobellella aerophila</name>
    <dbReference type="NCBI Taxonomy" id="870480"/>
    <lineage>
        <taxon>Bacteria</taxon>
        <taxon>Pseudomonadati</taxon>
        <taxon>Pseudomonadota</taxon>
        <taxon>Gammaproteobacteria</taxon>
        <taxon>Aeromonadales</taxon>
        <taxon>Aeromonadaceae</taxon>
        <taxon>Zobellella</taxon>
    </lineage>
</organism>
<dbReference type="InterPro" id="IPR003399">
    <property type="entry name" value="Mce/MlaD"/>
</dbReference>
<evidence type="ECO:0000313" key="8">
    <source>
        <dbReference type="EMBL" id="GAA3529629.1"/>
    </source>
</evidence>
<evidence type="ECO:0000256" key="2">
    <source>
        <dbReference type="ARBA" id="ARBA00022475"/>
    </source>
</evidence>
<evidence type="ECO:0000256" key="5">
    <source>
        <dbReference type="ARBA" id="ARBA00022989"/>
    </source>
</evidence>
<feature type="domain" description="Mce/MlaD" evidence="7">
    <location>
        <begin position="40"/>
        <end position="131"/>
    </location>
</feature>
<feature type="domain" description="Mce/MlaD" evidence="7">
    <location>
        <begin position="274"/>
        <end position="338"/>
    </location>
</feature>
<comment type="caution">
    <text evidence="8">The sequence shown here is derived from an EMBL/GenBank/DDBJ whole genome shotgun (WGS) entry which is preliminary data.</text>
</comment>
<dbReference type="InterPro" id="IPR051800">
    <property type="entry name" value="PqiA-PqiB_transport"/>
</dbReference>
<evidence type="ECO:0000256" key="4">
    <source>
        <dbReference type="ARBA" id="ARBA00022692"/>
    </source>
</evidence>
<feature type="domain" description="Mce/MlaD" evidence="7">
    <location>
        <begin position="613"/>
        <end position="685"/>
    </location>
</feature>
<evidence type="ECO:0000256" key="3">
    <source>
        <dbReference type="ARBA" id="ARBA00022519"/>
    </source>
</evidence>
<name>A0ABP6VB21_9GAMM</name>
<keyword evidence="9" id="KW-1185">Reference proteome</keyword>
<feature type="domain" description="Mce/MlaD" evidence="7">
    <location>
        <begin position="385"/>
        <end position="456"/>
    </location>
</feature>
<dbReference type="Proteomes" id="UP001500795">
    <property type="component" value="Unassembled WGS sequence"/>
</dbReference>
<dbReference type="PANTHER" id="PTHR30462:SF0">
    <property type="entry name" value="INTERMEMBRANE TRANSPORT PROTEIN YEBT"/>
    <property type="match status" value="1"/>
</dbReference>
<sequence length="848" mass="92217">MQGAEPVIRKHHRFSPIWLLPLLAVLLAGSFLYQQFSQAGTTIEIHFDKANGIVPNKTLVQYQGVEVGQVQDIRLADSGRGVAVEVRIDHHAHHLLTSDTQFWLVSPKASLTEISGLDALVSGNYINMQPGTADDAKARQFRALDNPPVGYGIDGKLIRLKTGHLDSLSVGSPVYFRGVNVGNINNVRLSDEQDGVILELNIQPGYQGLVRTDSRFWNVSGIKAKLGPSGIEVETASVAALLAGGIAFDAPADSAEADSGSTFTLYANLDAARRGVRIKLQANQGVTLKTGMGIYYRGLEVGRITRVNVGAEGSLDVRALIDPEHAFRITDNSRLRLVRPALGDGLLENLPDLFSGPRLLLDYEPGEPAKIVKVTQGNLDNVHLLTLQTDTLAGISEQAPVVFKGQTVGYVAEARLKSDGQAHLRLAIEEQYVAFLPKARFYRLSPLNVQASIEGLSVQAAPLTTWLKGGIGLVLSDSSSDQLFADERAASRTAPFVEWKLETDEADGLQVGTPVYHRGLKAGEIRSIRPHSRGISLVLAIEPEYQDRLDTRAIFWRLPALDAKVGLDGARVILPNLSRLLAGGLAFDRHPRLRKQAHWLYPDQEEALAHRVSVSFIADHSLGIKAGAPIRHLGLEIGRINQLWLSSDLEQVQFLGEIDGRYATQFLNQGSRFVVENLSLSLSGAKNLDSIWRGAFIAATPGQGKPRETFILSEQAPASGQLITLTSADSHNLNIGSPVYFRRVKVGQVSQIRLARDGSHVAIALDIEPAYHHLVREGSRFWNVSGVRAELGLTGAEIEFSSLESLATGGIAFNTPPDAGPVMPAGSRFTLYPEARKDWQAWDPVFAP</sequence>